<name>A0ABD5U9Z3_9EURY</name>
<gene>
    <name evidence="1" type="ORF">ACFQHK_12110</name>
</gene>
<reference evidence="1 2" key="1">
    <citation type="journal article" date="2019" name="Int. J. Syst. Evol. Microbiol.">
        <title>The Global Catalogue of Microorganisms (GCM) 10K type strain sequencing project: providing services to taxonomists for standard genome sequencing and annotation.</title>
        <authorList>
            <consortium name="The Broad Institute Genomics Platform"/>
            <consortium name="The Broad Institute Genome Sequencing Center for Infectious Disease"/>
            <person name="Wu L."/>
            <person name="Ma J."/>
        </authorList>
    </citation>
    <scope>NUCLEOTIDE SEQUENCE [LARGE SCALE GENOMIC DNA]</scope>
    <source>
        <strain evidence="1 2">PSRA2</strain>
    </source>
</reference>
<evidence type="ECO:0000313" key="1">
    <source>
        <dbReference type="EMBL" id="MFC6837250.1"/>
    </source>
</evidence>
<organism evidence="1 2">
    <name type="scientific">Halomarina ordinaria</name>
    <dbReference type="NCBI Taxonomy" id="3033939"/>
    <lineage>
        <taxon>Archaea</taxon>
        <taxon>Methanobacteriati</taxon>
        <taxon>Methanobacteriota</taxon>
        <taxon>Stenosarchaea group</taxon>
        <taxon>Halobacteria</taxon>
        <taxon>Halobacteriales</taxon>
        <taxon>Natronomonadaceae</taxon>
        <taxon>Halomarina</taxon>
    </lineage>
</organism>
<comment type="caution">
    <text evidence="1">The sequence shown here is derived from an EMBL/GenBank/DDBJ whole genome shotgun (WGS) entry which is preliminary data.</text>
</comment>
<sequence>MNVQGDDTPTGPPPTEQTVYVILDIGGDGSLLYDCETPGAWIWATRVVAVDDWR</sequence>
<keyword evidence="2" id="KW-1185">Reference proteome</keyword>
<protein>
    <submittedName>
        <fullName evidence="1">Uncharacterized protein</fullName>
    </submittedName>
</protein>
<dbReference type="AlphaFoldDB" id="A0ABD5U9Z3"/>
<dbReference type="RefSeq" id="WP_304448917.1">
    <property type="nucleotide sequence ID" value="NZ_JARRAH010000001.1"/>
</dbReference>
<dbReference type="Proteomes" id="UP001596406">
    <property type="component" value="Unassembled WGS sequence"/>
</dbReference>
<proteinExistence type="predicted"/>
<evidence type="ECO:0000313" key="2">
    <source>
        <dbReference type="Proteomes" id="UP001596406"/>
    </source>
</evidence>
<dbReference type="EMBL" id="JBHSXM010000001">
    <property type="protein sequence ID" value="MFC6837250.1"/>
    <property type="molecule type" value="Genomic_DNA"/>
</dbReference>
<accession>A0ABD5U9Z3</accession>